<dbReference type="OrthoDB" id="9814782at2"/>
<evidence type="ECO:0000313" key="1">
    <source>
        <dbReference type="EMBL" id="KDE41267.1"/>
    </source>
</evidence>
<gene>
    <name evidence="1" type="ORF">ADINL_0340</name>
</gene>
<comment type="caution">
    <text evidence="1">The sequence shown here is derived from an EMBL/GenBank/DDBJ whole genome shotgun (WGS) entry which is preliminary data.</text>
</comment>
<keyword evidence="2" id="KW-1185">Reference proteome</keyword>
<dbReference type="STRING" id="267850.ADINL_0340"/>
<name>A0A063YAB2_9GAMM</name>
<reference evidence="1 2" key="1">
    <citation type="journal article" date="2005" name="Int. J. Syst. Evol. Microbiol.">
        <title>Nitrincola lacisaponensis gen. nov., sp. nov., a novel alkaliphilic bacterium isolated from an alkaline, saline lake.</title>
        <authorList>
            <person name="Dimitriu P.A."/>
            <person name="Shukla S.K."/>
            <person name="Conradt J."/>
            <person name="Marquez M.C."/>
            <person name="Ventosa A."/>
            <person name="Maglia A."/>
            <person name="Peyton B.M."/>
            <person name="Pinkart H.C."/>
            <person name="Mormile M.R."/>
        </authorList>
    </citation>
    <scope>NUCLEOTIDE SEQUENCE [LARGE SCALE GENOMIC DNA]</scope>
    <source>
        <strain evidence="1 2">4CA</strain>
    </source>
</reference>
<protein>
    <submittedName>
        <fullName evidence="1">Sarcosine oxidase gamma subunit</fullName>
        <ecNumber evidence="1">1.5.3.1</ecNumber>
    </submittedName>
</protein>
<evidence type="ECO:0000313" key="2">
    <source>
        <dbReference type="Proteomes" id="UP000027318"/>
    </source>
</evidence>
<dbReference type="InterPro" id="IPR007375">
    <property type="entry name" value="SoxG"/>
</dbReference>
<dbReference type="EMBL" id="JMSZ01000007">
    <property type="protein sequence ID" value="KDE41267.1"/>
    <property type="molecule type" value="Genomic_DNA"/>
</dbReference>
<dbReference type="AlphaFoldDB" id="A0A063YAB2"/>
<dbReference type="Pfam" id="PF04268">
    <property type="entry name" value="SoxG"/>
    <property type="match status" value="1"/>
</dbReference>
<dbReference type="SUPFAM" id="SSF103025">
    <property type="entry name" value="Folate-binding domain"/>
    <property type="match status" value="1"/>
</dbReference>
<dbReference type="Proteomes" id="UP000027318">
    <property type="component" value="Unassembled WGS sequence"/>
</dbReference>
<sequence length="208" mass="22412">MSNVAVFDQNAGAGVLAESPLSHVSGRKGGSSPGVILREKAFMGYLTLRGNAADAAFCEGVEQVLGMPLPTAPMALHQNTQKGSSILWISPDEWLILLPGGTEYETELALRAELSGHFAVVNVSGGLTLLTVTGPDARHLLHKSTGYDVHPRNFPVGKGVTTTFAKATAIIRRPSETTWELVVRRSFADYCYRWLVDASREFGLDAEI</sequence>
<dbReference type="InterPro" id="IPR027266">
    <property type="entry name" value="TrmE/GcvT-like"/>
</dbReference>
<keyword evidence="1" id="KW-0560">Oxidoreductase</keyword>
<dbReference type="PATRIC" id="fig|267850.7.peg.336"/>
<dbReference type="RefSeq" id="WP_036543118.1">
    <property type="nucleotide sequence ID" value="NZ_JBKBNO010000006.1"/>
</dbReference>
<dbReference type="GO" id="GO:0008115">
    <property type="term" value="F:sarcosine oxidase activity"/>
    <property type="evidence" value="ECO:0007669"/>
    <property type="project" value="UniProtKB-EC"/>
</dbReference>
<organism evidence="1 2">
    <name type="scientific">Nitrincola lacisaponensis</name>
    <dbReference type="NCBI Taxonomy" id="267850"/>
    <lineage>
        <taxon>Bacteria</taxon>
        <taxon>Pseudomonadati</taxon>
        <taxon>Pseudomonadota</taxon>
        <taxon>Gammaproteobacteria</taxon>
        <taxon>Oceanospirillales</taxon>
        <taxon>Oceanospirillaceae</taxon>
        <taxon>Nitrincola</taxon>
    </lineage>
</organism>
<accession>A0A063YAB2</accession>
<dbReference type="Gene3D" id="3.30.70.1520">
    <property type="entry name" value="Heterotetrameric sarcosine oxidase"/>
    <property type="match status" value="1"/>
</dbReference>
<proteinExistence type="predicted"/>
<dbReference type="EC" id="1.5.3.1" evidence="1"/>
<dbReference type="Gene3D" id="3.30.1360.120">
    <property type="entry name" value="Probable tRNA modification gtpase trme, domain 1"/>
    <property type="match status" value="1"/>
</dbReference>